<name>A0A511ZAC6_9BACL</name>
<dbReference type="PROSITE" id="PS50819">
    <property type="entry name" value="INTEIN_ENDONUCLEASE"/>
    <property type="match status" value="1"/>
</dbReference>
<dbReference type="InterPro" id="IPR004860">
    <property type="entry name" value="LAGLIDADG_dom"/>
</dbReference>
<dbReference type="EMBL" id="BJYL01000036">
    <property type="protein sequence ID" value="GEN84407.1"/>
    <property type="molecule type" value="Genomic_DNA"/>
</dbReference>
<dbReference type="Gene3D" id="1.10.10.60">
    <property type="entry name" value="Homeodomain-like"/>
    <property type="match status" value="1"/>
</dbReference>
<dbReference type="SUPFAM" id="SSF55608">
    <property type="entry name" value="Homing endonucleases"/>
    <property type="match status" value="2"/>
</dbReference>
<dbReference type="GO" id="GO:0016539">
    <property type="term" value="P:intein-mediated protein splicing"/>
    <property type="evidence" value="ECO:0007669"/>
    <property type="project" value="InterPro"/>
</dbReference>
<dbReference type="InterPro" id="IPR009057">
    <property type="entry name" value="Homeodomain-like_sf"/>
</dbReference>
<dbReference type="InterPro" id="IPR027434">
    <property type="entry name" value="Homing_endonucl"/>
</dbReference>
<organism evidence="2 3">
    <name type="scientific">Sporosarcina luteola</name>
    <dbReference type="NCBI Taxonomy" id="582850"/>
    <lineage>
        <taxon>Bacteria</taxon>
        <taxon>Bacillati</taxon>
        <taxon>Bacillota</taxon>
        <taxon>Bacilli</taxon>
        <taxon>Bacillales</taxon>
        <taxon>Caryophanaceae</taxon>
        <taxon>Sporosarcina</taxon>
    </lineage>
</organism>
<dbReference type="PRINTS" id="PR00379">
    <property type="entry name" value="INTEIN"/>
</dbReference>
<dbReference type="InterPro" id="IPR006142">
    <property type="entry name" value="INTEIN"/>
</dbReference>
<feature type="domain" description="DOD-type homing endonuclease" evidence="1">
    <location>
        <begin position="96"/>
        <end position="239"/>
    </location>
</feature>
<comment type="caution">
    <text evidence="2">The sequence shown here is derived from an EMBL/GenBank/DDBJ whole genome shotgun (WGS) entry which is preliminary data.</text>
</comment>
<evidence type="ECO:0000259" key="1">
    <source>
        <dbReference type="PROSITE" id="PS50819"/>
    </source>
</evidence>
<dbReference type="InterPro" id="IPR004042">
    <property type="entry name" value="Intein_endonuc_central"/>
</dbReference>
<protein>
    <recommendedName>
        <fullName evidence="1">DOD-type homing endonuclease domain-containing protein</fullName>
    </recommendedName>
</protein>
<proteinExistence type="predicted"/>
<dbReference type="GO" id="GO:0004519">
    <property type="term" value="F:endonuclease activity"/>
    <property type="evidence" value="ECO:0007669"/>
    <property type="project" value="InterPro"/>
</dbReference>
<dbReference type="AlphaFoldDB" id="A0A511ZAC6"/>
<dbReference type="Proteomes" id="UP000321901">
    <property type="component" value="Unassembled WGS sequence"/>
</dbReference>
<dbReference type="Gene3D" id="3.10.28.10">
    <property type="entry name" value="Homing endonucleases"/>
    <property type="match status" value="2"/>
</dbReference>
<keyword evidence="3" id="KW-1185">Reference proteome</keyword>
<evidence type="ECO:0000313" key="3">
    <source>
        <dbReference type="Proteomes" id="UP000321901"/>
    </source>
</evidence>
<dbReference type="Pfam" id="PF14528">
    <property type="entry name" value="LAGLIDADG_3"/>
    <property type="match status" value="1"/>
</dbReference>
<reference evidence="2 3" key="1">
    <citation type="submission" date="2019-07" db="EMBL/GenBank/DDBJ databases">
        <title>Whole genome shotgun sequence of Sporosarcina luteola NBRC 105378.</title>
        <authorList>
            <person name="Hosoyama A."/>
            <person name="Uohara A."/>
            <person name="Ohji S."/>
            <person name="Ichikawa N."/>
        </authorList>
    </citation>
    <scope>NUCLEOTIDE SEQUENCE [LARGE SCALE GENOMIC DNA]</scope>
    <source>
        <strain evidence="2 3">NBRC 105378</strain>
    </source>
</reference>
<gene>
    <name evidence="2" type="ORF">SLU01_27190</name>
</gene>
<dbReference type="SUPFAM" id="SSF46689">
    <property type="entry name" value="Homeodomain-like"/>
    <property type="match status" value="1"/>
</dbReference>
<accession>A0A511ZAC6</accession>
<evidence type="ECO:0000313" key="2">
    <source>
        <dbReference type="EMBL" id="GEN84407.1"/>
    </source>
</evidence>
<sequence length="290" mass="33800">MDAMEEVNHDKRQRRYGAQDKDELIKIITKLHAEGFSQVEIAKKLDLSRGTILRWNKELHFFQPRTPGQAGKLKNKIYQYDEDYFKEIKTANQAYVVGFILGDGTILDRGKSKRINITLAAKDYQLLKDIARELNMENAVKFRKKCVINEQHKYSLVINSTKMANDLINLGITPNKTGKEQFIFFNDKELQWAFLRGFFDADGHIRVYKRNGYLKARMGFTGNHEILEDILIFLKTQGFARNVNSLTKKKGCSDLYLSSLRELKAIYPLLYQHGDIKLIRKYDIFSSLMR</sequence>